<gene>
    <name evidence="1" type="ORF">J2S20_002262</name>
</gene>
<dbReference type="NCBIfam" id="TIGR01537">
    <property type="entry name" value="portal_HK97"/>
    <property type="match status" value="1"/>
</dbReference>
<dbReference type="RefSeq" id="WP_307255446.1">
    <property type="nucleotide sequence ID" value="NZ_JAUSTO010000023.1"/>
</dbReference>
<protein>
    <submittedName>
        <fullName evidence="1">HK97 family phage portal protein</fullName>
    </submittedName>
</protein>
<evidence type="ECO:0000313" key="1">
    <source>
        <dbReference type="EMBL" id="MDQ0153541.1"/>
    </source>
</evidence>
<name>A0AAE3VC25_9FIRM</name>
<dbReference type="InterPro" id="IPR006944">
    <property type="entry name" value="Phage/GTA_portal"/>
</dbReference>
<sequence length="423" mass="47756">MGFMKKLMNVFTEEEPVDLASEKLLQWLGVDSEKPKALSETTYYTCLKVLSETMGKLPLKLYQEDKAGGRVRAPTDKDMDVLLTRPNPAMTPATFWGTMEANCQHYGNAYAWIQRQLVRTGKYGGKYKVLGYWPMQSDRVTVYMDDVGIFGNKGNLYYKYNDPKSEEEYVFRYDSVLHIKTWLTWDGVLGRSVQDILKTTITGAGYSQKYLEKLYESGLTASSVLQYTGDLEEKLRRKLQDKYNSLLSGAKNAGKVVALPVGMTLSPLTYKLTDAQFLELKKYSALQIAAAFGVKPNQINDYEKSSYANSESQQLAFLVDTMVYRLAQYEQEINYKCLTDEQRSAGYLFKFNEKVLLRADAETQMKTITSAIQNGVYTPNEGRHFLDLPSQDGGDVLIVNGNYVPLTDVGAAYKRSGEGGKNE</sequence>
<dbReference type="InterPro" id="IPR006427">
    <property type="entry name" value="Portal_HK97"/>
</dbReference>
<comment type="caution">
    <text evidence="1">The sequence shown here is derived from an EMBL/GenBank/DDBJ whole genome shotgun (WGS) entry which is preliminary data.</text>
</comment>
<proteinExistence type="predicted"/>
<dbReference type="EMBL" id="JAUSTO010000023">
    <property type="protein sequence ID" value="MDQ0153541.1"/>
    <property type="molecule type" value="Genomic_DNA"/>
</dbReference>
<dbReference type="AlphaFoldDB" id="A0AAE3VC25"/>
<reference evidence="1" key="1">
    <citation type="submission" date="2023-07" db="EMBL/GenBank/DDBJ databases">
        <title>Genomic Encyclopedia of Type Strains, Phase IV (KMG-IV): sequencing the most valuable type-strain genomes for metagenomic binning, comparative biology and taxonomic classification.</title>
        <authorList>
            <person name="Goeker M."/>
        </authorList>
    </citation>
    <scope>NUCLEOTIDE SEQUENCE</scope>
    <source>
        <strain evidence="1">DSM 19659</strain>
    </source>
</reference>
<organism evidence="1 2">
    <name type="scientific">Moryella indoligenes</name>
    <dbReference type="NCBI Taxonomy" id="371674"/>
    <lineage>
        <taxon>Bacteria</taxon>
        <taxon>Bacillati</taxon>
        <taxon>Bacillota</taxon>
        <taxon>Clostridia</taxon>
        <taxon>Lachnospirales</taxon>
        <taxon>Lachnospiraceae</taxon>
        <taxon>Moryella</taxon>
    </lineage>
</organism>
<dbReference type="Pfam" id="PF04860">
    <property type="entry name" value="Phage_portal"/>
    <property type="match status" value="1"/>
</dbReference>
<dbReference type="Proteomes" id="UP001241537">
    <property type="component" value="Unassembled WGS sequence"/>
</dbReference>
<accession>A0AAE3VC25</accession>
<evidence type="ECO:0000313" key="2">
    <source>
        <dbReference type="Proteomes" id="UP001241537"/>
    </source>
</evidence>
<keyword evidence="2" id="KW-1185">Reference proteome</keyword>